<dbReference type="PROSITE" id="PS51257">
    <property type="entry name" value="PROKAR_LIPOPROTEIN"/>
    <property type="match status" value="1"/>
</dbReference>
<evidence type="ECO:0000313" key="3">
    <source>
        <dbReference type="Proteomes" id="UP001621964"/>
    </source>
</evidence>
<organism evidence="2 3">
    <name type="scientific">Neisseria oralis</name>
    <dbReference type="NCBI Taxonomy" id="1107316"/>
    <lineage>
        <taxon>Bacteria</taxon>
        <taxon>Pseudomonadati</taxon>
        <taxon>Pseudomonadota</taxon>
        <taxon>Betaproteobacteria</taxon>
        <taxon>Neisseriales</taxon>
        <taxon>Neisseriaceae</taxon>
        <taxon>Neisseria</taxon>
    </lineage>
</organism>
<proteinExistence type="predicted"/>
<evidence type="ECO:0000313" key="2">
    <source>
        <dbReference type="EMBL" id="MFK7641641.1"/>
    </source>
</evidence>
<evidence type="ECO:0008006" key="4">
    <source>
        <dbReference type="Google" id="ProtNLM"/>
    </source>
</evidence>
<dbReference type="Proteomes" id="UP001621964">
    <property type="component" value="Unassembled WGS sequence"/>
</dbReference>
<accession>A0ABW8Q261</accession>
<sequence length="176" mass="19221">MRFPTAAFAALALAACAASPSLPRPQTLPTLDQAGLWFKLEQTDASGNTAQTSLLAVEQLSDGIRFVQTDALGAPVSRQFVGTKGWKNDGFIMPNSASRRLFAALLPLLAADRAAALYPEVEQKPSEHNAFCPDGNGALFRYKDRDLWCVARHDGQFVIAFPDKTRWTVSPIKEEQ</sequence>
<name>A0ABW8Q261_9NEIS</name>
<keyword evidence="3" id="KW-1185">Reference proteome</keyword>
<keyword evidence="1" id="KW-0732">Signal</keyword>
<dbReference type="EMBL" id="JBJGEB010000003">
    <property type="protein sequence ID" value="MFK7641641.1"/>
    <property type="molecule type" value="Genomic_DNA"/>
</dbReference>
<feature type="chain" id="PRO_5045656436" description="Lipoprotein" evidence="1">
    <location>
        <begin position="18"/>
        <end position="176"/>
    </location>
</feature>
<gene>
    <name evidence="2" type="ORF">ACI43T_03900</name>
</gene>
<comment type="caution">
    <text evidence="2">The sequence shown here is derived from an EMBL/GenBank/DDBJ whole genome shotgun (WGS) entry which is preliminary data.</text>
</comment>
<protein>
    <recommendedName>
        <fullName evidence="4">Lipoprotein</fullName>
    </recommendedName>
</protein>
<reference evidence="2 3" key="1">
    <citation type="submission" date="2024-11" db="EMBL/GenBank/DDBJ databases">
        <authorList>
            <person name="Mikucki A.G."/>
            <person name="Kahler C.M."/>
        </authorList>
    </citation>
    <scope>NUCLEOTIDE SEQUENCE [LARGE SCALE GENOMIC DNA]</scope>
    <source>
        <strain evidence="2 3">EXNM717</strain>
    </source>
</reference>
<evidence type="ECO:0000256" key="1">
    <source>
        <dbReference type="SAM" id="SignalP"/>
    </source>
</evidence>
<feature type="signal peptide" evidence="1">
    <location>
        <begin position="1"/>
        <end position="17"/>
    </location>
</feature>
<dbReference type="RefSeq" id="WP_405385598.1">
    <property type="nucleotide sequence ID" value="NZ_JBJGEB010000003.1"/>
</dbReference>